<dbReference type="PANTHER" id="PTHR10039:SF15">
    <property type="entry name" value="NACHT DOMAIN-CONTAINING PROTEIN"/>
    <property type="match status" value="1"/>
</dbReference>
<dbReference type="EMBL" id="ML178830">
    <property type="protein sequence ID" value="TFL00116.1"/>
    <property type="molecule type" value="Genomic_DNA"/>
</dbReference>
<reference evidence="3 4" key="1">
    <citation type="journal article" date="2019" name="Nat. Ecol. Evol.">
        <title>Megaphylogeny resolves global patterns of mushroom evolution.</title>
        <authorList>
            <person name="Varga T."/>
            <person name="Krizsan K."/>
            <person name="Foldi C."/>
            <person name="Dima B."/>
            <person name="Sanchez-Garcia M."/>
            <person name="Sanchez-Ramirez S."/>
            <person name="Szollosi G.J."/>
            <person name="Szarkandi J.G."/>
            <person name="Papp V."/>
            <person name="Albert L."/>
            <person name="Andreopoulos W."/>
            <person name="Angelini C."/>
            <person name="Antonin V."/>
            <person name="Barry K.W."/>
            <person name="Bougher N.L."/>
            <person name="Buchanan P."/>
            <person name="Buyck B."/>
            <person name="Bense V."/>
            <person name="Catcheside P."/>
            <person name="Chovatia M."/>
            <person name="Cooper J."/>
            <person name="Damon W."/>
            <person name="Desjardin D."/>
            <person name="Finy P."/>
            <person name="Geml J."/>
            <person name="Haridas S."/>
            <person name="Hughes K."/>
            <person name="Justo A."/>
            <person name="Karasinski D."/>
            <person name="Kautmanova I."/>
            <person name="Kiss B."/>
            <person name="Kocsube S."/>
            <person name="Kotiranta H."/>
            <person name="LaButti K.M."/>
            <person name="Lechner B.E."/>
            <person name="Liimatainen K."/>
            <person name="Lipzen A."/>
            <person name="Lukacs Z."/>
            <person name="Mihaltcheva S."/>
            <person name="Morgado L.N."/>
            <person name="Niskanen T."/>
            <person name="Noordeloos M.E."/>
            <person name="Ohm R.A."/>
            <person name="Ortiz-Santana B."/>
            <person name="Ovrebo C."/>
            <person name="Racz N."/>
            <person name="Riley R."/>
            <person name="Savchenko A."/>
            <person name="Shiryaev A."/>
            <person name="Soop K."/>
            <person name="Spirin V."/>
            <person name="Szebenyi C."/>
            <person name="Tomsovsky M."/>
            <person name="Tulloss R.E."/>
            <person name="Uehling J."/>
            <person name="Grigoriev I.V."/>
            <person name="Vagvolgyi C."/>
            <person name="Papp T."/>
            <person name="Martin F.M."/>
            <person name="Miettinen O."/>
            <person name="Hibbett D.S."/>
            <person name="Nagy L.G."/>
        </authorList>
    </citation>
    <scope>NUCLEOTIDE SEQUENCE [LARGE SCALE GENOMIC DNA]</scope>
    <source>
        <strain evidence="3 4">CBS 309.79</strain>
    </source>
</reference>
<dbReference type="PANTHER" id="PTHR10039">
    <property type="entry name" value="AMELOGENIN"/>
    <property type="match status" value="1"/>
</dbReference>
<evidence type="ECO:0000313" key="4">
    <source>
        <dbReference type="Proteomes" id="UP000305067"/>
    </source>
</evidence>
<organism evidence="3 4">
    <name type="scientific">Pterulicium gracile</name>
    <dbReference type="NCBI Taxonomy" id="1884261"/>
    <lineage>
        <taxon>Eukaryota</taxon>
        <taxon>Fungi</taxon>
        <taxon>Dikarya</taxon>
        <taxon>Basidiomycota</taxon>
        <taxon>Agaricomycotina</taxon>
        <taxon>Agaricomycetes</taxon>
        <taxon>Agaricomycetidae</taxon>
        <taxon>Agaricales</taxon>
        <taxon>Pleurotineae</taxon>
        <taxon>Pterulaceae</taxon>
        <taxon>Pterulicium</taxon>
    </lineage>
</organism>
<keyword evidence="4" id="KW-1185">Reference proteome</keyword>
<name>A0A5C3QDI4_9AGAR</name>
<dbReference type="InterPro" id="IPR027417">
    <property type="entry name" value="P-loop_NTPase"/>
</dbReference>
<dbReference type="Proteomes" id="UP000305067">
    <property type="component" value="Unassembled WGS sequence"/>
</dbReference>
<evidence type="ECO:0000256" key="1">
    <source>
        <dbReference type="ARBA" id="ARBA00022737"/>
    </source>
</evidence>
<dbReference type="Pfam" id="PF24883">
    <property type="entry name" value="NPHP3_N"/>
    <property type="match status" value="1"/>
</dbReference>
<dbReference type="STRING" id="1884261.A0A5C3QDI4"/>
<protein>
    <recommendedName>
        <fullName evidence="2">Nephrocystin 3-like N-terminal domain-containing protein</fullName>
    </recommendedName>
</protein>
<accession>A0A5C3QDI4</accession>
<dbReference type="OrthoDB" id="448455at2759"/>
<evidence type="ECO:0000259" key="2">
    <source>
        <dbReference type="Pfam" id="PF24883"/>
    </source>
</evidence>
<dbReference type="InterPro" id="IPR056884">
    <property type="entry name" value="NPHP3-like_N"/>
</dbReference>
<keyword evidence="1" id="KW-0677">Repeat</keyword>
<sequence length="567" mass="64375">MQGSPLHLNAGVDVQAELSTFASGGGDLFSKNQVVNAYYNFANRTSDYFLVTEMARFFRIRAKNHRLSFDNALDQRMEGTGQWFLESQAYKRWREREVLNLACPGIPGTGKTVMSSIVIEDLRAQYPEAAVLYIFNHAAHQKHQTPQLFVLSFLRQMLEHRTFAAPGQELTELFNTYSEVGDYMPEQYNSQRDISSDYLPSLKRARAALQQELLRFGRVFVVVDALDEYRVGDSSAPKELVRELELLRASLLITSRNEVPFMRGTYERCTIVAAARDVETFVTRTMESKSIGDLLRQQDGLSDEIIRAIVKQTQGIFLSSKLLLDLHQMYQELFSSIRQSTPWVLRLFCYLLIDKTRMSAMAMLQLLACDEWDEHDITDYMRTSMDVLAACRGLVILVEQRNRDERRRETSSTSSNEGLLMTLFRRRFTARDYIKTCFSKEEMVKANLDLAGALLRFTLKVLDTMVEKGASIASISGLGDGDCPSPGYFCSHYALTFYHHLWFKYALGIESNIPLSLVASCYFHPAFHDLASNILHAGDLARGPTYLAISLATFGLTILLHQLGSSL</sequence>
<dbReference type="AlphaFoldDB" id="A0A5C3QDI4"/>
<dbReference type="Gene3D" id="3.40.50.300">
    <property type="entry name" value="P-loop containing nucleotide triphosphate hydrolases"/>
    <property type="match status" value="1"/>
</dbReference>
<proteinExistence type="predicted"/>
<evidence type="ECO:0000313" key="3">
    <source>
        <dbReference type="EMBL" id="TFL00116.1"/>
    </source>
</evidence>
<dbReference type="SUPFAM" id="SSF52540">
    <property type="entry name" value="P-loop containing nucleoside triphosphate hydrolases"/>
    <property type="match status" value="1"/>
</dbReference>
<gene>
    <name evidence="3" type="ORF">BDV98DRAFT_594298</name>
</gene>
<feature type="domain" description="Nephrocystin 3-like N-terminal" evidence="2">
    <location>
        <begin position="79"/>
        <end position="256"/>
    </location>
</feature>